<evidence type="ECO:0000313" key="3">
    <source>
        <dbReference type="EMBL" id="MBA4536909.1"/>
    </source>
</evidence>
<dbReference type="InterPro" id="IPR001387">
    <property type="entry name" value="Cro/C1-type_HTH"/>
</dbReference>
<dbReference type="GO" id="GO:0003677">
    <property type="term" value="F:DNA binding"/>
    <property type="evidence" value="ECO:0007669"/>
    <property type="project" value="UniProtKB-KW"/>
</dbReference>
<evidence type="ECO:0000313" key="6">
    <source>
        <dbReference type="Proteomes" id="UP000570010"/>
    </source>
</evidence>
<keyword evidence="5" id="KW-1185">Reference proteome</keyword>
<dbReference type="RefSeq" id="WP_163241558.1">
    <property type="nucleotide sequence ID" value="NZ_CP082780.1"/>
</dbReference>
<dbReference type="Gene3D" id="1.10.260.40">
    <property type="entry name" value="lambda repressor-like DNA-binding domains"/>
    <property type="match status" value="1"/>
</dbReference>
<evidence type="ECO:0000313" key="4">
    <source>
        <dbReference type="EMBL" id="NEY81276.1"/>
    </source>
</evidence>
<comment type="caution">
    <text evidence="4">The sequence shown here is derived from an EMBL/GenBank/DDBJ whole genome shotgun (WGS) entry which is preliminary data.</text>
</comment>
<evidence type="ECO:0000256" key="1">
    <source>
        <dbReference type="ARBA" id="ARBA00023125"/>
    </source>
</evidence>
<dbReference type="EMBL" id="JACEIO010000012">
    <property type="protein sequence ID" value="MBA4536909.1"/>
    <property type="molecule type" value="Genomic_DNA"/>
</dbReference>
<dbReference type="Proteomes" id="UP000472971">
    <property type="component" value="Unassembled WGS sequence"/>
</dbReference>
<gene>
    <name evidence="4" type="ORF">G4D64_07045</name>
    <name evidence="3" type="ORF">H1Z61_07075</name>
</gene>
<reference evidence="3 6" key="2">
    <citation type="submission" date="2020-07" db="EMBL/GenBank/DDBJ databases">
        <authorList>
            <person name="Feng H."/>
        </authorList>
    </citation>
    <scope>NUCLEOTIDE SEQUENCE [LARGE SCALE GENOMIC DNA]</scope>
    <source>
        <strain evidence="3">S-12</strain>
        <strain evidence="6">s-12</strain>
    </source>
</reference>
<dbReference type="InterPro" id="IPR010982">
    <property type="entry name" value="Lambda_DNA-bd_dom_sf"/>
</dbReference>
<dbReference type="CDD" id="cd00093">
    <property type="entry name" value="HTH_XRE"/>
    <property type="match status" value="1"/>
</dbReference>
<evidence type="ECO:0000313" key="5">
    <source>
        <dbReference type="Proteomes" id="UP000472971"/>
    </source>
</evidence>
<dbReference type="EMBL" id="JAAIWN010000012">
    <property type="protein sequence ID" value="NEY81276.1"/>
    <property type="molecule type" value="Genomic_DNA"/>
</dbReference>
<protein>
    <submittedName>
        <fullName evidence="4">Helix-turn-helix transcriptional regulator</fullName>
    </submittedName>
</protein>
<dbReference type="Pfam" id="PF01381">
    <property type="entry name" value="HTH_3"/>
    <property type="match status" value="1"/>
</dbReference>
<organism evidence="4 5">
    <name type="scientific">Bacillus aquiflavi</name>
    <dbReference type="NCBI Taxonomy" id="2672567"/>
    <lineage>
        <taxon>Bacteria</taxon>
        <taxon>Bacillati</taxon>
        <taxon>Bacillota</taxon>
        <taxon>Bacilli</taxon>
        <taxon>Bacillales</taxon>
        <taxon>Bacillaceae</taxon>
        <taxon>Bacillus</taxon>
    </lineage>
</organism>
<keyword evidence="1" id="KW-0238">DNA-binding</keyword>
<dbReference type="PANTHER" id="PTHR46558:SF4">
    <property type="entry name" value="DNA-BIDING PHAGE PROTEIN"/>
    <property type="match status" value="1"/>
</dbReference>
<feature type="domain" description="HTH cro/C1-type" evidence="2">
    <location>
        <begin position="5"/>
        <end position="59"/>
    </location>
</feature>
<dbReference type="Proteomes" id="UP000570010">
    <property type="component" value="Unassembled WGS sequence"/>
</dbReference>
<dbReference type="SUPFAM" id="SSF47413">
    <property type="entry name" value="lambda repressor-like DNA-binding domains"/>
    <property type="match status" value="1"/>
</dbReference>
<dbReference type="SMART" id="SM00530">
    <property type="entry name" value="HTH_XRE"/>
    <property type="match status" value="1"/>
</dbReference>
<dbReference type="AlphaFoldDB" id="A0A6B3W0A4"/>
<reference evidence="4 5" key="1">
    <citation type="submission" date="2020-02" db="EMBL/GenBank/DDBJ databases">
        <title>Bacillus aquiflavi sp. nov., isolated from yellow water of strong flavor Chinese baijiu in Yibin region of China.</title>
        <authorList>
            <person name="Xie J."/>
        </authorList>
    </citation>
    <scope>NUCLEOTIDE SEQUENCE [LARGE SCALE GENOMIC DNA]</scope>
    <source>
        <strain evidence="4 5">3H-10</strain>
    </source>
</reference>
<accession>A0A6B3W0A4</accession>
<dbReference type="PANTHER" id="PTHR46558">
    <property type="entry name" value="TRACRIPTIONAL REGULATORY PROTEIN-RELATED-RELATED"/>
    <property type="match status" value="1"/>
</dbReference>
<proteinExistence type="predicted"/>
<name>A0A6B3W0A4_9BACI</name>
<sequence>MRAWMKKIRINKSLTQEDIAEQCKISRSYYTHIENGTKTPTVPVAKRIANFFDCEWTIFFENERSLEGRNKKNTQKVV</sequence>
<evidence type="ECO:0000259" key="2">
    <source>
        <dbReference type="PROSITE" id="PS50943"/>
    </source>
</evidence>
<dbReference type="PROSITE" id="PS50943">
    <property type="entry name" value="HTH_CROC1"/>
    <property type="match status" value="1"/>
</dbReference>